<comment type="caution">
    <text evidence="2">The sequence shown here is derived from an EMBL/GenBank/DDBJ whole genome shotgun (WGS) entry which is preliminary data.</text>
</comment>
<feature type="compositionally biased region" description="Low complexity" evidence="1">
    <location>
        <begin position="495"/>
        <end position="510"/>
    </location>
</feature>
<feature type="region of interest" description="Disordered" evidence="1">
    <location>
        <begin position="409"/>
        <end position="529"/>
    </location>
</feature>
<evidence type="ECO:0000256" key="1">
    <source>
        <dbReference type="SAM" id="MobiDB-lite"/>
    </source>
</evidence>
<name>A0ABN8BX28_9STRA</name>
<gene>
    <name evidence="2" type="ORF">PFR001_LOCUS2004</name>
</gene>
<proteinExistence type="predicted"/>
<feature type="region of interest" description="Disordered" evidence="1">
    <location>
        <begin position="565"/>
        <end position="648"/>
    </location>
</feature>
<feature type="compositionally biased region" description="Polar residues" evidence="1">
    <location>
        <begin position="435"/>
        <end position="445"/>
    </location>
</feature>
<evidence type="ECO:0000313" key="3">
    <source>
        <dbReference type="Proteomes" id="UP001157938"/>
    </source>
</evidence>
<organism evidence="2 3">
    <name type="scientific">Peronospora farinosa</name>
    <dbReference type="NCBI Taxonomy" id="134698"/>
    <lineage>
        <taxon>Eukaryota</taxon>
        <taxon>Sar</taxon>
        <taxon>Stramenopiles</taxon>
        <taxon>Oomycota</taxon>
        <taxon>Peronosporomycetes</taxon>
        <taxon>Peronosporales</taxon>
        <taxon>Peronosporaceae</taxon>
        <taxon>Peronospora</taxon>
    </lineage>
</organism>
<feature type="compositionally biased region" description="Basic and acidic residues" evidence="1">
    <location>
        <begin position="269"/>
        <end position="285"/>
    </location>
</feature>
<feature type="compositionally biased region" description="Basic and acidic residues" evidence="1">
    <location>
        <begin position="384"/>
        <end position="396"/>
    </location>
</feature>
<sequence length="648" mass="71089">MTTLTIMETEMVLLAMLPEDERVMMIQTPRLRTIAELEDFIVDEYSRVFPFVPALSRNLRIQKCVSPELVVDRRSYATALQQAPHSFVDLAKNVQVGNVFQNMEQIYIVLNKNARKQQVPEKVPNLTPKVLEKPTPESNKKQQAPKKVTSEAPKKATIESPRKQQVLKKITAAALSVQAKTSVESDNSAEKEVQDDKKEKEQEVSKKTSIEKKLQDTKQETARDATQDATEKIQDSKNKGNDAKKVGAADTDEKKIDLKEKSRKVAKMAKHDAKTTAKNENKSDSKTPVAGTEENISKKVVKKAAPKRSENALLKKMRAAKHDASQSGAALVVNSLQDTGSGAPKVPLKSERKRKSNEEDVLGAQVKTAPDSLEPLPKKKKKTVEKSDDNVSKPVEDEIAASMVEMSAKKTAVQNKIPKTSRKKATKSELKTDVESSTASESTPVKSKLKKNTDIKSDDIEEPVVKRAKTEAIPKVKKVADKVKRAAKPTTSIPDTSASSSSQSSSSSATQEDEQASGEKIDVVETPATKKATMVMLNEKPKVINEQKSGFEKIIADMTKQIADEKKASDAKLSTTFTPDKKSVQTSKSAESTASESSSDSEHPFVFVKVAKHSRKNATPVEDSSSSSSEEEELDYSQSLLADLTKNG</sequence>
<feature type="region of interest" description="Disordered" evidence="1">
    <location>
        <begin position="118"/>
        <end position="163"/>
    </location>
</feature>
<feature type="compositionally biased region" description="Low complexity" evidence="1">
    <location>
        <begin position="586"/>
        <end position="598"/>
    </location>
</feature>
<feature type="region of interest" description="Disordered" evidence="1">
    <location>
        <begin position="177"/>
        <end position="397"/>
    </location>
</feature>
<dbReference type="EMBL" id="CAKLBC010000429">
    <property type="protein sequence ID" value="CAH0486367.1"/>
    <property type="molecule type" value="Genomic_DNA"/>
</dbReference>
<keyword evidence="3" id="KW-1185">Reference proteome</keyword>
<feature type="compositionally biased region" description="Basic and acidic residues" evidence="1">
    <location>
        <begin position="148"/>
        <end position="162"/>
    </location>
</feature>
<accession>A0ABN8BX28</accession>
<feature type="compositionally biased region" description="Basic and acidic residues" evidence="1">
    <location>
        <begin position="451"/>
        <end position="484"/>
    </location>
</feature>
<evidence type="ECO:0000313" key="2">
    <source>
        <dbReference type="EMBL" id="CAH0486367.1"/>
    </source>
</evidence>
<protein>
    <submittedName>
        <fullName evidence="2">Uncharacterized protein</fullName>
    </submittedName>
</protein>
<dbReference type="Proteomes" id="UP001157938">
    <property type="component" value="Unassembled WGS sequence"/>
</dbReference>
<reference evidence="2 3" key="1">
    <citation type="submission" date="2021-11" db="EMBL/GenBank/DDBJ databases">
        <authorList>
            <person name="Islam A."/>
            <person name="Islam S."/>
            <person name="Flora M.S."/>
            <person name="Rahman M."/>
            <person name="Ziaur R.M."/>
            <person name="Epstein J.H."/>
            <person name="Hassan M."/>
            <person name="Klassen M."/>
            <person name="Woodard K."/>
            <person name="Webb A."/>
            <person name="Webby R.J."/>
            <person name="El Zowalaty M.E."/>
        </authorList>
    </citation>
    <scope>NUCLEOTIDE SEQUENCE [LARGE SCALE GENOMIC DNA]</scope>
    <source>
        <strain evidence="2">Pf1</strain>
    </source>
</reference>
<feature type="compositionally biased region" description="Basic and acidic residues" evidence="1">
    <location>
        <begin position="188"/>
        <end position="260"/>
    </location>
</feature>
<feature type="compositionally biased region" description="Basic and acidic residues" evidence="1">
    <location>
        <begin position="130"/>
        <end position="140"/>
    </location>
</feature>